<evidence type="ECO:0000259" key="1">
    <source>
        <dbReference type="Pfam" id="PF04754"/>
    </source>
</evidence>
<evidence type="ECO:0000313" key="3">
    <source>
        <dbReference type="Proteomes" id="UP000011988"/>
    </source>
</evidence>
<dbReference type="InterPro" id="IPR006842">
    <property type="entry name" value="Transposase_31"/>
</dbReference>
<protein>
    <submittedName>
        <fullName evidence="2">Transposase, YhgA-like domain protein</fullName>
    </submittedName>
</protein>
<organism evidence="2 3">
    <name type="scientific">Leptospira alstonii serovar Sichuan str. 79601</name>
    <dbReference type="NCBI Taxonomy" id="1218565"/>
    <lineage>
        <taxon>Bacteria</taxon>
        <taxon>Pseudomonadati</taxon>
        <taxon>Spirochaetota</taxon>
        <taxon>Spirochaetia</taxon>
        <taxon>Leptospirales</taxon>
        <taxon>Leptospiraceae</taxon>
        <taxon>Leptospira</taxon>
    </lineage>
</organism>
<dbReference type="EMBL" id="ANIK01000116">
    <property type="protein sequence ID" value="EMJ90937.1"/>
    <property type="molecule type" value="Genomic_DNA"/>
</dbReference>
<feature type="domain" description="Transposase (putative) YhgA-like" evidence="1">
    <location>
        <begin position="3"/>
        <end position="43"/>
    </location>
</feature>
<dbReference type="AlphaFoldDB" id="M6CGF0"/>
<dbReference type="PATRIC" id="fig|1218565.3.peg.4256"/>
<comment type="caution">
    <text evidence="2">The sequence shown here is derived from an EMBL/GenBank/DDBJ whole genome shotgun (WGS) entry which is preliminary data.</text>
</comment>
<proteinExistence type="predicted"/>
<reference evidence="2 3" key="1">
    <citation type="submission" date="2013-01" db="EMBL/GenBank/DDBJ databases">
        <authorList>
            <person name="Harkins D.M."/>
            <person name="Durkin A.S."/>
            <person name="Brinkac L.M."/>
            <person name="Haft D.H."/>
            <person name="Selengut J.D."/>
            <person name="Sanka R."/>
            <person name="DePew J."/>
            <person name="Purushe J."/>
            <person name="Galloway R.L."/>
            <person name="Vinetz J.M."/>
            <person name="Sutton G.G."/>
            <person name="Nierman W.C."/>
            <person name="Fouts D.E."/>
        </authorList>
    </citation>
    <scope>NUCLEOTIDE SEQUENCE [LARGE SCALE GENOMIC DNA]</scope>
    <source>
        <strain evidence="2 3">79601</strain>
    </source>
</reference>
<name>M6CGF0_9LEPT</name>
<evidence type="ECO:0000313" key="2">
    <source>
        <dbReference type="EMBL" id="EMJ90937.1"/>
    </source>
</evidence>
<sequence>MHFVFYHGEKEWKLGESFLHQFTITAEETEHLRRFIPDFDIELPSN</sequence>
<dbReference type="Pfam" id="PF04754">
    <property type="entry name" value="Transposase_31"/>
    <property type="match status" value="1"/>
</dbReference>
<dbReference type="RefSeq" id="WP_020775165.1">
    <property type="nucleotide sequence ID" value="NZ_ANIK01000116.1"/>
</dbReference>
<gene>
    <name evidence="2" type="ORF">LEP1GSC194_1251</name>
</gene>
<dbReference type="Proteomes" id="UP000011988">
    <property type="component" value="Unassembled WGS sequence"/>
</dbReference>
<accession>M6CGF0</accession>